<name>A0A0S2K8Y6_9GAMM</name>
<dbReference type="Pfam" id="PF00691">
    <property type="entry name" value="OmpA"/>
    <property type="match status" value="1"/>
</dbReference>
<reference evidence="11 12" key="1">
    <citation type="submission" date="2015-11" db="EMBL/GenBank/DDBJ databases">
        <authorList>
            <person name="Zhang Y."/>
            <person name="Guo Z."/>
        </authorList>
    </citation>
    <scope>NUCLEOTIDE SEQUENCE [LARGE SCALE GENOMIC DNA]</scope>
    <source>
        <strain evidence="11 12">KCTC 32221</strain>
    </source>
</reference>
<protein>
    <submittedName>
        <fullName evidence="11">Flagellar motor protein MotB</fullName>
    </submittedName>
</protein>
<keyword evidence="11" id="KW-0966">Cell projection</keyword>
<evidence type="ECO:0000259" key="10">
    <source>
        <dbReference type="PROSITE" id="PS51123"/>
    </source>
</evidence>
<evidence type="ECO:0000256" key="3">
    <source>
        <dbReference type="ARBA" id="ARBA00022475"/>
    </source>
</evidence>
<dbReference type="EMBL" id="CP013189">
    <property type="protein sequence ID" value="ALO44800.1"/>
    <property type="molecule type" value="Genomic_DNA"/>
</dbReference>
<dbReference type="PANTHER" id="PTHR30329">
    <property type="entry name" value="STATOR ELEMENT OF FLAGELLAR MOTOR COMPLEX"/>
    <property type="match status" value="1"/>
</dbReference>
<dbReference type="KEGG" id="pspi:PS2015_103"/>
<keyword evidence="6 7" id="KW-0472">Membrane</keyword>
<comment type="similarity">
    <text evidence="2">Belongs to the MotB family.</text>
</comment>
<keyword evidence="12" id="KW-1185">Reference proteome</keyword>
<dbReference type="InterPro" id="IPR025713">
    <property type="entry name" value="MotB-like_N_dom"/>
</dbReference>
<gene>
    <name evidence="11" type="ORF">PS2015_103</name>
</gene>
<organism evidence="11 12">
    <name type="scientific">Pseudohongiella spirulinae</name>
    <dbReference type="NCBI Taxonomy" id="1249552"/>
    <lineage>
        <taxon>Bacteria</taxon>
        <taxon>Pseudomonadati</taxon>
        <taxon>Pseudomonadota</taxon>
        <taxon>Gammaproteobacteria</taxon>
        <taxon>Pseudomonadales</taxon>
        <taxon>Pseudohongiellaceae</taxon>
        <taxon>Pseudohongiella</taxon>
    </lineage>
</organism>
<dbReference type="AlphaFoldDB" id="A0A0S2K8Y6"/>
<evidence type="ECO:0000256" key="7">
    <source>
        <dbReference type="PROSITE-ProRule" id="PRU00473"/>
    </source>
</evidence>
<accession>A0A0S2K8Y6</accession>
<evidence type="ECO:0000256" key="6">
    <source>
        <dbReference type="ARBA" id="ARBA00023136"/>
    </source>
</evidence>
<dbReference type="GO" id="GO:0005886">
    <property type="term" value="C:plasma membrane"/>
    <property type="evidence" value="ECO:0007669"/>
    <property type="project" value="UniProtKB-SubCell"/>
</dbReference>
<proteinExistence type="inferred from homology"/>
<keyword evidence="5 9" id="KW-1133">Transmembrane helix</keyword>
<dbReference type="Pfam" id="PF13677">
    <property type="entry name" value="MotB_plug"/>
    <property type="match status" value="1"/>
</dbReference>
<keyword evidence="4 9" id="KW-0812">Transmembrane</keyword>
<feature type="compositionally biased region" description="Acidic residues" evidence="8">
    <location>
        <begin position="302"/>
        <end position="315"/>
    </location>
</feature>
<evidence type="ECO:0000313" key="11">
    <source>
        <dbReference type="EMBL" id="ALO44800.1"/>
    </source>
</evidence>
<feature type="region of interest" description="Disordered" evidence="8">
    <location>
        <begin position="295"/>
        <end position="315"/>
    </location>
</feature>
<evidence type="ECO:0000256" key="5">
    <source>
        <dbReference type="ARBA" id="ARBA00022989"/>
    </source>
</evidence>
<dbReference type="PANTHER" id="PTHR30329:SF21">
    <property type="entry name" value="LIPOPROTEIN YIAD-RELATED"/>
    <property type="match status" value="1"/>
</dbReference>
<dbReference type="STRING" id="1249552.PS2015_103"/>
<dbReference type="NCBIfam" id="NF006548">
    <property type="entry name" value="PRK09041.1"/>
    <property type="match status" value="1"/>
</dbReference>
<evidence type="ECO:0000256" key="2">
    <source>
        <dbReference type="ARBA" id="ARBA00008914"/>
    </source>
</evidence>
<dbReference type="OrthoDB" id="9809186at2"/>
<evidence type="ECO:0000256" key="4">
    <source>
        <dbReference type="ARBA" id="ARBA00022692"/>
    </source>
</evidence>
<sequence length="315" mass="34934">MEKSEQTIVIKRVKKTAAGHHGGSWKIAFADFALALMAFFLVLWLIESTTDLEKMVIAGYFSDPRALANAGDGGTPYVLDLGGRPLNVANQGLNLALVQEDQEQFVEPSDELENPELAELARLRQIELLESARGQIEEVVAGNQSFEWFGDSATMEITDEGLSIQIVDRENRPIFDVGSSQMRPYARQILWSLAAILDDLPNKISVYGHTDSLPFGDNGGQYTNWELSSDRANTARRALVEGGLEYERFAQIVGMGSSIPLLEDNPEDPGNRRIVIMVLNELAEQRLIDNVRQSELEGAAPPEDELTDEELPEIF</sequence>
<evidence type="ECO:0000256" key="1">
    <source>
        <dbReference type="ARBA" id="ARBA00004162"/>
    </source>
</evidence>
<feature type="transmembrane region" description="Helical" evidence="9">
    <location>
        <begin position="27"/>
        <end position="46"/>
    </location>
</feature>
<comment type="subcellular location">
    <subcellularLocation>
        <location evidence="1">Cell membrane</location>
        <topology evidence="1">Single-pass membrane protein</topology>
    </subcellularLocation>
</comment>
<dbReference type="RefSeq" id="WP_058020331.1">
    <property type="nucleotide sequence ID" value="NZ_CP013189.1"/>
</dbReference>
<dbReference type="SUPFAM" id="SSF103088">
    <property type="entry name" value="OmpA-like"/>
    <property type="match status" value="1"/>
</dbReference>
<evidence type="ECO:0000256" key="8">
    <source>
        <dbReference type="SAM" id="MobiDB-lite"/>
    </source>
</evidence>
<dbReference type="PATRIC" id="fig|1249552.3.peg.105"/>
<dbReference type="InterPro" id="IPR050330">
    <property type="entry name" value="Bact_OuterMem_StrucFunc"/>
</dbReference>
<dbReference type="Proteomes" id="UP000065641">
    <property type="component" value="Chromosome"/>
</dbReference>
<dbReference type="InterPro" id="IPR036737">
    <property type="entry name" value="OmpA-like_sf"/>
</dbReference>
<dbReference type="Gene3D" id="3.30.1330.60">
    <property type="entry name" value="OmpA-like domain"/>
    <property type="match status" value="1"/>
</dbReference>
<dbReference type="CDD" id="cd07185">
    <property type="entry name" value="OmpA_C-like"/>
    <property type="match status" value="1"/>
</dbReference>
<evidence type="ECO:0000256" key="9">
    <source>
        <dbReference type="SAM" id="Phobius"/>
    </source>
</evidence>
<dbReference type="PROSITE" id="PS51123">
    <property type="entry name" value="OMPA_2"/>
    <property type="match status" value="1"/>
</dbReference>
<keyword evidence="11" id="KW-0969">Cilium</keyword>
<keyword evidence="11" id="KW-0282">Flagellum</keyword>
<keyword evidence="3" id="KW-1003">Cell membrane</keyword>
<dbReference type="InterPro" id="IPR006665">
    <property type="entry name" value="OmpA-like"/>
</dbReference>
<evidence type="ECO:0000313" key="12">
    <source>
        <dbReference type="Proteomes" id="UP000065641"/>
    </source>
</evidence>
<feature type="domain" description="OmpA-like" evidence="10">
    <location>
        <begin position="162"/>
        <end position="282"/>
    </location>
</feature>